<evidence type="ECO:0000256" key="5">
    <source>
        <dbReference type="ARBA" id="ARBA00023136"/>
    </source>
</evidence>
<keyword evidence="3 6" id="KW-0812">Transmembrane</keyword>
<evidence type="ECO:0000256" key="2">
    <source>
        <dbReference type="ARBA" id="ARBA00006143"/>
    </source>
</evidence>
<sequence>MIPGDVSDWFLETAASGNLVLTVPVALLAGLLSFFSPCVVPLLPGYLSYVSGVAVTELETARRGRVVTGSLLFVLGFSSVFVAGGALFGAAGQQLLPYQREISIIAGALLVLMGVVFMGWVPVLQRDVRKHGVRRVGLLAAPLLGVVFGVGWTPCIGPTLTAVLALSANEATAGRGAFLALVYCLGLGIPFVLAALFLTRFLRVTGWVRSHQRAVSAIGASLLIATGVLLITGWWQDIVIALQHWISGFEVLL</sequence>
<feature type="transmembrane region" description="Helical" evidence="6">
    <location>
        <begin position="136"/>
        <end position="166"/>
    </location>
</feature>
<feature type="domain" description="Cytochrome C biogenesis protein transmembrane" evidence="7">
    <location>
        <begin position="20"/>
        <end position="216"/>
    </location>
</feature>
<dbReference type="Pfam" id="PF02683">
    <property type="entry name" value="DsbD_TM"/>
    <property type="match status" value="1"/>
</dbReference>
<gene>
    <name evidence="8" type="ORF">SAMN06295964_1070</name>
</gene>
<evidence type="ECO:0000259" key="7">
    <source>
        <dbReference type="Pfam" id="PF02683"/>
    </source>
</evidence>
<feature type="transmembrane region" description="Helical" evidence="6">
    <location>
        <begin position="102"/>
        <end position="124"/>
    </location>
</feature>
<comment type="subcellular location">
    <subcellularLocation>
        <location evidence="1">Membrane</location>
        <topology evidence="1">Multi-pass membrane protein</topology>
    </subcellularLocation>
</comment>
<feature type="transmembrane region" description="Helical" evidence="6">
    <location>
        <begin position="66"/>
        <end position="90"/>
    </location>
</feature>
<dbReference type="InterPro" id="IPR051790">
    <property type="entry name" value="Cytochrome_c-biogenesis_DsbD"/>
</dbReference>
<dbReference type="Proteomes" id="UP000191040">
    <property type="component" value="Chromosome I"/>
</dbReference>
<accession>A0A1T4YVH1</accession>
<dbReference type="RefSeq" id="WP_197684408.1">
    <property type="nucleotide sequence ID" value="NZ_LT796768.1"/>
</dbReference>
<evidence type="ECO:0000313" key="9">
    <source>
        <dbReference type="Proteomes" id="UP000191040"/>
    </source>
</evidence>
<evidence type="ECO:0000256" key="3">
    <source>
        <dbReference type="ARBA" id="ARBA00022692"/>
    </source>
</evidence>
<dbReference type="InterPro" id="IPR003834">
    <property type="entry name" value="Cyt_c_assmbl_TM_dom"/>
</dbReference>
<proteinExistence type="inferred from homology"/>
<evidence type="ECO:0000256" key="4">
    <source>
        <dbReference type="ARBA" id="ARBA00022989"/>
    </source>
</evidence>
<comment type="similarity">
    <text evidence="2">Belongs to the DsbD family.</text>
</comment>
<dbReference type="EMBL" id="LT796768">
    <property type="protein sequence ID" value="SKB05752.1"/>
    <property type="molecule type" value="Genomic_DNA"/>
</dbReference>
<feature type="transmembrane region" description="Helical" evidence="6">
    <location>
        <begin position="178"/>
        <end position="202"/>
    </location>
</feature>
<dbReference type="GO" id="GO:0016020">
    <property type="term" value="C:membrane"/>
    <property type="evidence" value="ECO:0007669"/>
    <property type="project" value="UniProtKB-SubCell"/>
</dbReference>
<reference evidence="9" key="1">
    <citation type="submission" date="2017-02" db="EMBL/GenBank/DDBJ databases">
        <authorList>
            <person name="Varghese N."/>
            <person name="Submissions S."/>
        </authorList>
    </citation>
    <scope>NUCLEOTIDE SEQUENCE [LARGE SCALE GENOMIC DNA]</scope>
    <source>
        <strain evidence="9">9H-4</strain>
    </source>
</reference>
<organism evidence="8 9">
    <name type="scientific">Aeromicrobium choanae</name>
    <dbReference type="NCBI Taxonomy" id="1736691"/>
    <lineage>
        <taxon>Bacteria</taxon>
        <taxon>Bacillati</taxon>
        <taxon>Actinomycetota</taxon>
        <taxon>Actinomycetes</taxon>
        <taxon>Propionibacteriales</taxon>
        <taxon>Nocardioidaceae</taxon>
        <taxon>Aeromicrobium</taxon>
    </lineage>
</organism>
<dbReference type="AlphaFoldDB" id="A0A1T4YVH1"/>
<dbReference type="PANTHER" id="PTHR31272:SF4">
    <property type="entry name" value="CYTOCHROME C-TYPE BIOGENESIS PROTEIN HI_1454-RELATED"/>
    <property type="match status" value="1"/>
</dbReference>
<keyword evidence="4 6" id="KW-1133">Transmembrane helix</keyword>
<evidence type="ECO:0000256" key="6">
    <source>
        <dbReference type="SAM" id="Phobius"/>
    </source>
</evidence>
<dbReference type="PANTHER" id="PTHR31272">
    <property type="entry name" value="CYTOCHROME C-TYPE BIOGENESIS PROTEIN HI_1454-RELATED"/>
    <property type="match status" value="1"/>
</dbReference>
<feature type="transmembrane region" description="Helical" evidence="6">
    <location>
        <begin position="20"/>
        <end position="45"/>
    </location>
</feature>
<keyword evidence="9" id="KW-1185">Reference proteome</keyword>
<name>A0A1T4YVH1_9ACTN</name>
<feature type="transmembrane region" description="Helical" evidence="6">
    <location>
        <begin position="214"/>
        <end position="235"/>
    </location>
</feature>
<protein>
    <submittedName>
        <fullName evidence="8">Cytochrome c-type biogenesis protein</fullName>
    </submittedName>
</protein>
<evidence type="ECO:0000313" key="8">
    <source>
        <dbReference type="EMBL" id="SKB05752.1"/>
    </source>
</evidence>
<evidence type="ECO:0000256" key="1">
    <source>
        <dbReference type="ARBA" id="ARBA00004141"/>
    </source>
</evidence>
<keyword evidence="5 6" id="KW-0472">Membrane</keyword>
<dbReference type="GO" id="GO:0017004">
    <property type="term" value="P:cytochrome complex assembly"/>
    <property type="evidence" value="ECO:0007669"/>
    <property type="project" value="InterPro"/>
</dbReference>
<dbReference type="STRING" id="1736691.SAMN06295964_1070"/>